<evidence type="ECO:0000313" key="2">
    <source>
        <dbReference type="Proteomes" id="UP000053647"/>
    </source>
</evidence>
<keyword evidence="2" id="KW-1185">Reference proteome</keyword>
<dbReference type="Gene3D" id="2.130.10.10">
    <property type="entry name" value="YVTN repeat-like/Quinoprotein amine dehydrogenase"/>
    <property type="match status" value="1"/>
</dbReference>
<evidence type="ECO:0000313" key="1">
    <source>
        <dbReference type="EMBL" id="KIJ10016.1"/>
    </source>
</evidence>
<dbReference type="InterPro" id="IPR015943">
    <property type="entry name" value="WD40/YVTN_repeat-like_dom_sf"/>
</dbReference>
<reference evidence="2" key="2">
    <citation type="submission" date="2015-01" db="EMBL/GenBank/DDBJ databases">
        <title>Evolutionary Origins and Diversification of the Mycorrhizal Mutualists.</title>
        <authorList>
            <consortium name="DOE Joint Genome Institute"/>
            <consortium name="Mycorrhizal Genomics Consortium"/>
            <person name="Kohler A."/>
            <person name="Kuo A."/>
            <person name="Nagy L.G."/>
            <person name="Floudas D."/>
            <person name="Copeland A."/>
            <person name="Barry K.W."/>
            <person name="Cichocki N."/>
            <person name="Veneault-Fourrey C."/>
            <person name="LaButti K."/>
            <person name="Lindquist E.A."/>
            <person name="Lipzen A."/>
            <person name="Lundell T."/>
            <person name="Morin E."/>
            <person name="Murat C."/>
            <person name="Riley R."/>
            <person name="Ohm R."/>
            <person name="Sun H."/>
            <person name="Tunlid A."/>
            <person name="Henrissat B."/>
            <person name="Grigoriev I.V."/>
            <person name="Hibbett D.S."/>
            <person name="Martin F."/>
        </authorList>
    </citation>
    <scope>NUCLEOTIDE SEQUENCE [LARGE SCALE GENOMIC DNA]</scope>
    <source>
        <strain evidence="2">ATCC 200175</strain>
    </source>
</reference>
<dbReference type="SUPFAM" id="SSF50978">
    <property type="entry name" value="WD40 repeat-like"/>
    <property type="match status" value="1"/>
</dbReference>
<reference evidence="1 2" key="1">
    <citation type="submission" date="2014-06" db="EMBL/GenBank/DDBJ databases">
        <authorList>
            <consortium name="DOE Joint Genome Institute"/>
            <person name="Kuo A."/>
            <person name="Kohler A."/>
            <person name="Nagy L.G."/>
            <person name="Floudas D."/>
            <person name="Copeland A."/>
            <person name="Barry K.W."/>
            <person name="Cichocki N."/>
            <person name="Veneault-Fourrey C."/>
            <person name="LaButti K."/>
            <person name="Lindquist E.A."/>
            <person name="Lipzen A."/>
            <person name="Lundell T."/>
            <person name="Morin E."/>
            <person name="Murat C."/>
            <person name="Sun H."/>
            <person name="Tunlid A."/>
            <person name="Henrissat B."/>
            <person name="Grigoriev I.V."/>
            <person name="Hibbett D.S."/>
            <person name="Martin F."/>
            <person name="Nordberg H.P."/>
            <person name="Cantor M.N."/>
            <person name="Hua S.X."/>
        </authorList>
    </citation>
    <scope>NUCLEOTIDE SEQUENCE [LARGE SCALE GENOMIC DNA]</scope>
    <source>
        <strain evidence="1 2">ATCC 200175</strain>
    </source>
</reference>
<dbReference type="InterPro" id="IPR036322">
    <property type="entry name" value="WD40_repeat_dom_sf"/>
</dbReference>
<sequence length="260" mass="29221">MADCHLQWTLSGHKGLINTLSFSENSTYLTSGGLNCQGSFEWVWMEMVFDGAIEHVKTDEAQNVLAVTGMGRIAVYVIKADGTSSASYTKHLSLLIMPLIHIHPPLLEKRLPVLPIMAHFYEQGHCLMVSFLDAREFGNTAYHDASGTLLVWNLVDGIEIYQFISQPTVCVTFIRKIQLQWRRNYISQLCLDARGQIGVCGGDNGEVYTWNIELQAVQVVAHHSSQYTKHCIASGTSEPEDRHPYIKVWSSKIKQNTKHA</sequence>
<gene>
    <name evidence="1" type="ORF">PAXINDRAFT_157731</name>
</gene>
<proteinExistence type="predicted"/>
<dbReference type="Proteomes" id="UP000053647">
    <property type="component" value="Unassembled WGS sequence"/>
</dbReference>
<dbReference type="EMBL" id="KN819420">
    <property type="protein sequence ID" value="KIJ10016.1"/>
    <property type="molecule type" value="Genomic_DNA"/>
</dbReference>
<dbReference type="HOGENOM" id="CLU_1069985_0_0_1"/>
<protein>
    <submittedName>
        <fullName evidence="1">Uncharacterized protein</fullName>
    </submittedName>
</protein>
<dbReference type="AlphaFoldDB" id="A0A0C9TS36"/>
<name>A0A0C9TS36_PAXIN</name>
<accession>A0A0C9TS36</accession>
<organism evidence="1 2">
    <name type="scientific">Paxillus involutus ATCC 200175</name>
    <dbReference type="NCBI Taxonomy" id="664439"/>
    <lineage>
        <taxon>Eukaryota</taxon>
        <taxon>Fungi</taxon>
        <taxon>Dikarya</taxon>
        <taxon>Basidiomycota</taxon>
        <taxon>Agaricomycotina</taxon>
        <taxon>Agaricomycetes</taxon>
        <taxon>Agaricomycetidae</taxon>
        <taxon>Boletales</taxon>
        <taxon>Paxilineae</taxon>
        <taxon>Paxillaceae</taxon>
        <taxon>Paxillus</taxon>
    </lineage>
</organism>
<dbReference type="OrthoDB" id="3238562at2759"/>